<evidence type="ECO:0000313" key="2">
    <source>
        <dbReference type="EMBL" id="OAJ43841.1"/>
    </source>
</evidence>
<reference evidence="2 3" key="2">
    <citation type="submission" date="2016-05" db="EMBL/GenBank/DDBJ databases">
        <title>Lineage-specific infection strategies underlie the spectrum of fungal disease in amphibians.</title>
        <authorList>
            <person name="Cuomo C.A."/>
            <person name="Farrer R.A."/>
            <person name="James T."/>
            <person name="Longcore J."/>
            <person name="Birren B."/>
        </authorList>
    </citation>
    <scope>NUCLEOTIDE SEQUENCE [LARGE SCALE GENOMIC DNA]</scope>
    <source>
        <strain evidence="2 3">JEL423</strain>
    </source>
</reference>
<dbReference type="EMBL" id="DS022311">
    <property type="protein sequence ID" value="OAJ43841.1"/>
    <property type="molecule type" value="Genomic_DNA"/>
</dbReference>
<dbReference type="STRING" id="403673.A0A177WWK3"/>
<sequence length="160" mass="18008">MNTRGINHDASIEESRETISTESPGPSRPASALWRKTKDKLKVTSHKSHFHSAAKAKHYVSGSTDERRELLSESEDDQDEHQDQNHPHHRHIEIESEPEEYSYKINHPGMGKLAKSDAKSPDEMLIDIEEVAQLTNSNIGKILSRGDRLDDMQGKAGMSL</sequence>
<proteinExistence type="predicted"/>
<reference evidence="2 3" key="1">
    <citation type="submission" date="2006-10" db="EMBL/GenBank/DDBJ databases">
        <title>The Genome Sequence of Batrachochytrium dendrobatidis JEL423.</title>
        <authorList>
            <consortium name="The Broad Institute Genome Sequencing Platform"/>
            <person name="Birren B."/>
            <person name="Lander E."/>
            <person name="Galagan J."/>
            <person name="Cuomo C."/>
            <person name="Devon K."/>
            <person name="Jaffe D."/>
            <person name="Butler J."/>
            <person name="Alvarez P."/>
            <person name="Gnerre S."/>
            <person name="Grabherr M."/>
            <person name="Kleber M."/>
            <person name="Mauceli E."/>
            <person name="Brockman W."/>
            <person name="Young S."/>
            <person name="LaButti K."/>
            <person name="Sykes S."/>
            <person name="DeCaprio D."/>
            <person name="Crawford M."/>
            <person name="Koehrsen M."/>
            <person name="Engels R."/>
            <person name="Montgomery P."/>
            <person name="Pearson M."/>
            <person name="Howarth C."/>
            <person name="Larson L."/>
            <person name="White J."/>
            <person name="O'Leary S."/>
            <person name="Kodira C."/>
            <person name="Zeng Q."/>
            <person name="Yandava C."/>
            <person name="Alvarado L."/>
            <person name="Longcore J."/>
            <person name="James T."/>
        </authorList>
    </citation>
    <scope>NUCLEOTIDE SEQUENCE [LARGE SCALE GENOMIC DNA]</scope>
    <source>
        <strain evidence="2 3">JEL423</strain>
    </source>
</reference>
<dbReference type="Proteomes" id="UP000077115">
    <property type="component" value="Unassembled WGS sequence"/>
</dbReference>
<dbReference type="eggNOG" id="ENOG502QRH7">
    <property type="taxonomic scope" value="Eukaryota"/>
</dbReference>
<feature type="compositionally biased region" description="Basic and acidic residues" evidence="1">
    <location>
        <begin position="1"/>
        <end position="19"/>
    </location>
</feature>
<accession>A0A177WWK3</accession>
<dbReference type="VEuPathDB" id="FungiDB:BDEG_27155"/>
<feature type="compositionally biased region" description="Basic residues" evidence="1">
    <location>
        <begin position="35"/>
        <end position="58"/>
    </location>
</feature>
<protein>
    <submittedName>
        <fullName evidence="2">Uncharacterized protein</fullName>
    </submittedName>
</protein>
<gene>
    <name evidence="2" type="ORF">BDEG_27155</name>
</gene>
<dbReference type="OrthoDB" id="2149948at2759"/>
<evidence type="ECO:0000256" key="1">
    <source>
        <dbReference type="SAM" id="MobiDB-lite"/>
    </source>
</evidence>
<organism evidence="2 3">
    <name type="scientific">Batrachochytrium dendrobatidis (strain JEL423)</name>
    <dbReference type="NCBI Taxonomy" id="403673"/>
    <lineage>
        <taxon>Eukaryota</taxon>
        <taxon>Fungi</taxon>
        <taxon>Fungi incertae sedis</taxon>
        <taxon>Chytridiomycota</taxon>
        <taxon>Chytridiomycota incertae sedis</taxon>
        <taxon>Chytridiomycetes</taxon>
        <taxon>Rhizophydiales</taxon>
        <taxon>Rhizophydiales incertae sedis</taxon>
        <taxon>Batrachochytrium</taxon>
    </lineage>
</organism>
<dbReference type="AlphaFoldDB" id="A0A177WWK3"/>
<name>A0A177WWK3_BATDL</name>
<evidence type="ECO:0000313" key="3">
    <source>
        <dbReference type="Proteomes" id="UP000077115"/>
    </source>
</evidence>
<feature type="region of interest" description="Disordered" evidence="1">
    <location>
        <begin position="1"/>
        <end position="98"/>
    </location>
</feature>